<organism evidence="1 2">
    <name type="scientific">Ixodes persulcatus</name>
    <name type="common">Taiga tick</name>
    <dbReference type="NCBI Taxonomy" id="34615"/>
    <lineage>
        <taxon>Eukaryota</taxon>
        <taxon>Metazoa</taxon>
        <taxon>Ecdysozoa</taxon>
        <taxon>Arthropoda</taxon>
        <taxon>Chelicerata</taxon>
        <taxon>Arachnida</taxon>
        <taxon>Acari</taxon>
        <taxon>Parasitiformes</taxon>
        <taxon>Ixodida</taxon>
        <taxon>Ixodoidea</taxon>
        <taxon>Ixodidae</taxon>
        <taxon>Ixodinae</taxon>
        <taxon>Ixodes</taxon>
    </lineage>
</organism>
<feature type="non-terminal residue" evidence="1">
    <location>
        <position position="1"/>
    </location>
</feature>
<evidence type="ECO:0000313" key="1">
    <source>
        <dbReference type="EMBL" id="KAG0426509.1"/>
    </source>
</evidence>
<accession>A0AC60PYV7</accession>
<sequence>VVECVRLACQSDQQAVFMLVDMRSQACNLDRLDEILLKAVFKAQGRAAHSGQRKKDLLLTLDWNCPDVAMTEVFLKDPSCKLQVDWALFEEALVRPGREQFVRMLLDRGFQVHKALTPRRLKRLFQRALNEQFFRSVCWEAILGHSPTSRLGMAFVERELGWLLETLTGLPELVDVQELWMNAALGIYTRGPSAAERRALVLLSLWACCSRRPQLGRLLWQACDQPIQLALLVSMAYQRLAHYAHQGNTRQELLDTSQEFSAMATGVLDRSYGAATCRAYDVLSEQSPDWGYRTAVDIAVQAQNRSFLAHPCCQKWISNLFMGRISVRELPWGSLALPLWLKVILCAFLVFPMYVWVRFKSDPHEMEYKEEADMEEEEREGEEDALLQEGPKGNDTKGARETVSTLLREQELFLPSPPPLWEMVHLMWSAPITKFWTFQIFYIAYLALFSVAVLLPSCGNWYVDLAVCAWTALIALESVRRTYVLYKGSIRAPLALRCVEVVLMLGFVCLYALGRLAGPWSWLSPYTVKVLLCGALLCFYYRQIAIYLPISPTLGPLLYKVRLMVAEDFVNFMRMALLVIISGGIVAHALLYPDYPFNGELLRRTFHRAWFSLFLTPISDLEGDSRCHRLRYTNRSLEECRVSEYVDHACPNPGLWPYIFVIQYLVLLKLILLTLLYALFSHTAHKIEPVSDDIWKFQRYQLVVDFMNRLCLPPPLNAFSYLLSFCQLLGRALWRCCCRCCGQQHRTDGDDQCPGAELSKPQRLSDEDHSYWRQLAQEYANQTEASQPAGGEAPSVPSSLVSAVDEQRECLSQLRGQVQEVQRSLEKALACLHSLRTTVPGAAAEDVHPLSRHSPYPGTRVLRFPVPDKYVAWEVLWLEYDPVAYSRPKQDFPIHLQPHVDEDLLSLQMGGSGRPVPSLSWNCVFTNPAGVSINRQSWMLDQDGGPVVYKLDATGVPMNPVGRTGLRGRGALPRWGPNHYVLFIITRWQRAKVHLVGGRGLEIVLMRIMRTDQFSLPGDFVPGERKYDMLKLLFKPDDLTTCDATDDVKLLFQNCCLAEGPESPVGEAEGPQPAPVRCEVSQHGYMDDPMNTDHSWREIELWNVHFSARENLQDRLQHAVPAAADVGSQQKDPADTACIVTVLCAHTLIPTHLTALLRAVLLRAACVRVVESVLSRQSHLLWRLVTEDLFSKLPSGQSVLLHQVTKSLQASIL</sequence>
<gene>
    <name evidence="1" type="ORF">HPB47_026386</name>
</gene>
<name>A0AC60PYV7_IXOPE</name>
<keyword evidence="2" id="KW-1185">Reference proteome</keyword>
<reference evidence="1 2" key="1">
    <citation type="journal article" date="2020" name="Cell">
        <title>Large-Scale Comparative Analyses of Tick Genomes Elucidate Their Genetic Diversity and Vector Capacities.</title>
        <authorList>
            <consortium name="Tick Genome and Microbiome Consortium (TIGMIC)"/>
            <person name="Jia N."/>
            <person name="Wang J."/>
            <person name="Shi W."/>
            <person name="Du L."/>
            <person name="Sun Y."/>
            <person name="Zhan W."/>
            <person name="Jiang J.F."/>
            <person name="Wang Q."/>
            <person name="Zhang B."/>
            <person name="Ji P."/>
            <person name="Bell-Sakyi L."/>
            <person name="Cui X.M."/>
            <person name="Yuan T.T."/>
            <person name="Jiang B.G."/>
            <person name="Yang W.F."/>
            <person name="Lam T.T."/>
            <person name="Chang Q.C."/>
            <person name="Ding S.J."/>
            <person name="Wang X.J."/>
            <person name="Zhu J.G."/>
            <person name="Ruan X.D."/>
            <person name="Zhao L."/>
            <person name="Wei J.T."/>
            <person name="Ye R.Z."/>
            <person name="Que T.C."/>
            <person name="Du C.H."/>
            <person name="Zhou Y.H."/>
            <person name="Cheng J.X."/>
            <person name="Dai P.F."/>
            <person name="Guo W.B."/>
            <person name="Han X.H."/>
            <person name="Huang E.J."/>
            <person name="Li L.F."/>
            <person name="Wei W."/>
            <person name="Gao Y.C."/>
            <person name="Liu J.Z."/>
            <person name="Shao H.Z."/>
            <person name="Wang X."/>
            <person name="Wang C.C."/>
            <person name="Yang T.C."/>
            <person name="Huo Q.B."/>
            <person name="Li W."/>
            <person name="Chen H.Y."/>
            <person name="Chen S.E."/>
            <person name="Zhou L.G."/>
            <person name="Ni X.B."/>
            <person name="Tian J.H."/>
            <person name="Sheng Y."/>
            <person name="Liu T."/>
            <person name="Pan Y.S."/>
            <person name="Xia L.Y."/>
            <person name="Li J."/>
            <person name="Zhao F."/>
            <person name="Cao W.C."/>
        </authorList>
    </citation>
    <scope>NUCLEOTIDE SEQUENCE [LARGE SCALE GENOMIC DNA]</scope>
    <source>
        <strain evidence="1">Iper-2018</strain>
    </source>
</reference>
<evidence type="ECO:0000313" key="2">
    <source>
        <dbReference type="Proteomes" id="UP000805193"/>
    </source>
</evidence>
<comment type="caution">
    <text evidence="1">The sequence shown here is derived from an EMBL/GenBank/DDBJ whole genome shotgun (WGS) entry which is preliminary data.</text>
</comment>
<proteinExistence type="predicted"/>
<dbReference type="EMBL" id="JABSTQ010009712">
    <property type="protein sequence ID" value="KAG0426509.1"/>
    <property type="molecule type" value="Genomic_DNA"/>
</dbReference>
<dbReference type="Proteomes" id="UP000805193">
    <property type="component" value="Unassembled WGS sequence"/>
</dbReference>
<protein>
    <submittedName>
        <fullName evidence="1">Uncharacterized protein</fullName>
    </submittedName>
</protein>